<dbReference type="InterPro" id="IPR025287">
    <property type="entry name" value="WAK_GUB"/>
</dbReference>
<dbReference type="PANTHER" id="PTHR33138">
    <property type="entry name" value="OS01G0690200 PROTEIN"/>
    <property type="match status" value="1"/>
</dbReference>
<evidence type="ECO:0000256" key="4">
    <source>
        <dbReference type="SAM" id="SignalP"/>
    </source>
</evidence>
<keyword evidence="2 4" id="KW-0732">Signal</keyword>
<sequence>MSFLKNPLFISKTLFLLISIAASFTCAQNTISPNSSSCPSQSCGGVREIRFPFRLNGDSRSCGYSDRIFQLDCLNNQTFLNVRSKRYLVRDINYDEFSIRLVDPGVGGSNLSSCPLYDTDYDDWPRSMNDNFFDWNVPVVFIYCLAPVNGSNYLEAPFCGNRSSIFSNSSGLYSYVVAGERILVSDLEDSCSVARVAQASARGPVVNYGSLGGVYGGLGYGFELSWFRVLCGECQFQYYGLFVGFYSAFAIAGVVALRFLIGLPILITIVVYKWRRHTPFENNYSVSL</sequence>
<comment type="subcellular location">
    <subcellularLocation>
        <location evidence="1">Membrane</location>
        <topology evidence="1">Single-pass membrane protein</topology>
    </subcellularLocation>
</comment>
<evidence type="ECO:0000313" key="7">
    <source>
        <dbReference type="Proteomes" id="UP000325081"/>
    </source>
</evidence>
<evidence type="ECO:0000259" key="5">
    <source>
        <dbReference type="Pfam" id="PF13947"/>
    </source>
</evidence>
<feature type="chain" id="PRO_5023096715" evidence="4">
    <location>
        <begin position="28"/>
        <end position="288"/>
    </location>
</feature>
<dbReference type="GO" id="GO:0030247">
    <property type="term" value="F:polysaccharide binding"/>
    <property type="evidence" value="ECO:0007669"/>
    <property type="project" value="InterPro"/>
</dbReference>
<name>A0A5A7QXS1_STRAF</name>
<evidence type="ECO:0000256" key="2">
    <source>
        <dbReference type="ARBA" id="ARBA00022729"/>
    </source>
</evidence>
<dbReference type="PANTHER" id="PTHR33138:SF30">
    <property type="entry name" value="LEAF RUST 10 DISEASE-RESISTANCE LOCUS RECEPTOR-LIKE PROTEIN KINASE-LIKE 2.7"/>
    <property type="match status" value="1"/>
</dbReference>
<feature type="transmembrane region" description="Helical" evidence="3">
    <location>
        <begin position="238"/>
        <end position="271"/>
    </location>
</feature>
<dbReference type="Proteomes" id="UP000325081">
    <property type="component" value="Unassembled WGS sequence"/>
</dbReference>
<protein>
    <submittedName>
        <fullName evidence="6">Membrane receptor-like protein 1</fullName>
    </submittedName>
</protein>
<dbReference type="GO" id="GO:0016020">
    <property type="term" value="C:membrane"/>
    <property type="evidence" value="ECO:0007669"/>
    <property type="project" value="UniProtKB-SubCell"/>
</dbReference>
<evidence type="ECO:0000256" key="3">
    <source>
        <dbReference type="SAM" id="Phobius"/>
    </source>
</evidence>
<organism evidence="6 7">
    <name type="scientific">Striga asiatica</name>
    <name type="common">Asiatic witchweed</name>
    <name type="synonym">Buchnera asiatica</name>
    <dbReference type="NCBI Taxonomy" id="4170"/>
    <lineage>
        <taxon>Eukaryota</taxon>
        <taxon>Viridiplantae</taxon>
        <taxon>Streptophyta</taxon>
        <taxon>Embryophyta</taxon>
        <taxon>Tracheophyta</taxon>
        <taxon>Spermatophyta</taxon>
        <taxon>Magnoliopsida</taxon>
        <taxon>eudicotyledons</taxon>
        <taxon>Gunneridae</taxon>
        <taxon>Pentapetalae</taxon>
        <taxon>asterids</taxon>
        <taxon>lamiids</taxon>
        <taxon>Lamiales</taxon>
        <taxon>Orobanchaceae</taxon>
        <taxon>Buchnereae</taxon>
        <taxon>Striga</taxon>
    </lineage>
</organism>
<dbReference type="EMBL" id="BKCP01008848">
    <property type="protein sequence ID" value="GER49818.1"/>
    <property type="molecule type" value="Genomic_DNA"/>
</dbReference>
<accession>A0A5A7QXS1</accession>
<dbReference type="Pfam" id="PF13947">
    <property type="entry name" value="GUB_WAK_bind"/>
    <property type="match status" value="1"/>
</dbReference>
<keyword evidence="3" id="KW-0472">Membrane</keyword>
<keyword evidence="7" id="KW-1185">Reference proteome</keyword>
<reference evidence="7" key="1">
    <citation type="journal article" date="2019" name="Curr. Biol.">
        <title>Genome Sequence of Striga asiatica Provides Insight into the Evolution of Plant Parasitism.</title>
        <authorList>
            <person name="Yoshida S."/>
            <person name="Kim S."/>
            <person name="Wafula E.K."/>
            <person name="Tanskanen J."/>
            <person name="Kim Y.M."/>
            <person name="Honaas L."/>
            <person name="Yang Z."/>
            <person name="Spallek T."/>
            <person name="Conn C.E."/>
            <person name="Ichihashi Y."/>
            <person name="Cheong K."/>
            <person name="Cui S."/>
            <person name="Der J.P."/>
            <person name="Gundlach H."/>
            <person name="Jiao Y."/>
            <person name="Hori C."/>
            <person name="Ishida J.K."/>
            <person name="Kasahara H."/>
            <person name="Kiba T."/>
            <person name="Kim M.S."/>
            <person name="Koo N."/>
            <person name="Laohavisit A."/>
            <person name="Lee Y.H."/>
            <person name="Lumba S."/>
            <person name="McCourt P."/>
            <person name="Mortimer J.C."/>
            <person name="Mutuku J.M."/>
            <person name="Nomura T."/>
            <person name="Sasaki-Sekimoto Y."/>
            <person name="Seto Y."/>
            <person name="Wang Y."/>
            <person name="Wakatake T."/>
            <person name="Sakakibara H."/>
            <person name="Demura T."/>
            <person name="Yamaguchi S."/>
            <person name="Yoneyama K."/>
            <person name="Manabe R.I."/>
            <person name="Nelson D.C."/>
            <person name="Schulman A.H."/>
            <person name="Timko M.P."/>
            <person name="dePamphilis C.W."/>
            <person name="Choi D."/>
            <person name="Shirasu K."/>
        </authorList>
    </citation>
    <scope>NUCLEOTIDE SEQUENCE [LARGE SCALE GENOMIC DNA]</scope>
    <source>
        <strain evidence="7">cv. UVA1</strain>
    </source>
</reference>
<keyword evidence="3" id="KW-0812">Transmembrane</keyword>
<comment type="caution">
    <text evidence="6">The sequence shown here is derived from an EMBL/GenBank/DDBJ whole genome shotgun (WGS) entry which is preliminary data.</text>
</comment>
<dbReference type="OrthoDB" id="544400at2759"/>
<evidence type="ECO:0000256" key="1">
    <source>
        <dbReference type="ARBA" id="ARBA00004167"/>
    </source>
</evidence>
<keyword evidence="3" id="KW-1133">Transmembrane helix</keyword>
<proteinExistence type="predicted"/>
<feature type="signal peptide" evidence="4">
    <location>
        <begin position="1"/>
        <end position="27"/>
    </location>
</feature>
<gene>
    <name evidence="6" type="ORF">STAS_27090</name>
</gene>
<keyword evidence="6" id="KW-0675">Receptor</keyword>
<feature type="domain" description="Wall-associated receptor kinase galacturonan-binding" evidence="5">
    <location>
        <begin position="38"/>
        <end position="103"/>
    </location>
</feature>
<dbReference type="AlphaFoldDB" id="A0A5A7QXS1"/>
<evidence type="ECO:0000313" key="6">
    <source>
        <dbReference type="EMBL" id="GER49818.1"/>
    </source>
</evidence>